<dbReference type="RefSeq" id="WP_073165344.1">
    <property type="nucleotide sequence ID" value="NZ_FQUW01000020.1"/>
</dbReference>
<reference evidence="3" key="1">
    <citation type="submission" date="2016-11" db="EMBL/GenBank/DDBJ databases">
        <authorList>
            <person name="Varghese N."/>
            <person name="Submissions S."/>
        </authorList>
    </citation>
    <scope>NUCLEOTIDE SEQUENCE [LARGE SCALE GENOMIC DNA]</scope>
    <source>
        <strain evidence="3">DSM 11792</strain>
    </source>
</reference>
<organism evidence="2 3">
    <name type="scientific">Desulfofundulus australicus DSM 11792</name>
    <dbReference type="NCBI Taxonomy" id="1121425"/>
    <lineage>
        <taxon>Bacteria</taxon>
        <taxon>Bacillati</taxon>
        <taxon>Bacillota</taxon>
        <taxon>Clostridia</taxon>
        <taxon>Eubacteriales</taxon>
        <taxon>Peptococcaceae</taxon>
        <taxon>Desulfofundulus</taxon>
    </lineage>
</organism>
<feature type="domain" description="Formylmethanofuran dehydrogenase subunit E" evidence="1">
    <location>
        <begin position="10"/>
        <end position="146"/>
    </location>
</feature>
<dbReference type="PANTHER" id="PTHR39418:SF1">
    <property type="entry name" value="DEHYDROGENASE"/>
    <property type="match status" value="1"/>
</dbReference>
<dbReference type="InterPro" id="IPR003814">
    <property type="entry name" value="FmdEsu_dom"/>
</dbReference>
<keyword evidence="3" id="KW-1185">Reference proteome</keyword>
<dbReference type="InterPro" id="IPR053194">
    <property type="entry name" value="tRNA_methyltr_O"/>
</dbReference>
<evidence type="ECO:0000313" key="2">
    <source>
        <dbReference type="EMBL" id="SHF26310.1"/>
    </source>
</evidence>
<dbReference type="SUPFAM" id="SSF143555">
    <property type="entry name" value="FwdE-like"/>
    <property type="match status" value="1"/>
</dbReference>
<sequence length="192" mass="21541">MTDWEKVIDFHGHPCCLLAIGYRATKVALEKLGAGVHGHHLVAVVENRTCAADAVQVVSGCTFGKRNFVYRDNGKYVFTFACMGEQQALRVSLKAGVLGREGDGFVTLMEKVANGLATEEEREEFYHRQEPLMKYILEGPAEEIFEMQFVDSEIRLPELCLEIITCSRCGEEMMKDHAFLQEGRPVCKDCSV</sequence>
<dbReference type="PIRSF" id="PIRSF006578">
    <property type="entry name" value="FwdE"/>
    <property type="match status" value="1"/>
</dbReference>
<evidence type="ECO:0000259" key="1">
    <source>
        <dbReference type="Pfam" id="PF02663"/>
    </source>
</evidence>
<accession>A0A1M5A7Q8</accession>
<name>A0A1M5A7Q8_9FIRM</name>
<evidence type="ECO:0000313" key="3">
    <source>
        <dbReference type="Proteomes" id="UP000184196"/>
    </source>
</evidence>
<dbReference type="InterPro" id="IPR026328">
    <property type="entry name" value="FmdE"/>
</dbReference>
<gene>
    <name evidence="2" type="ORF">SAMN02745218_01816</name>
</gene>
<dbReference type="PANTHER" id="PTHR39418">
    <property type="entry name" value="DEHYDROGENASE-RELATED"/>
    <property type="match status" value="1"/>
</dbReference>
<dbReference type="Gene3D" id="3.30.1330.130">
    <property type="match status" value="1"/>
</dbReference>
<protein>
    <submittedName>
        <fullName evidence="2">Formylmethanofuran dehydrogenase, subunit E</fullName>
    </submittedName>
</protein>
<proteinExistence type="predicted"/>
<dbReference type="Pfam" id="PF02663">
    <property type="entry name" value="FmdE"/>
    <property type="match status" value="1"/>
</dbReference>
<dbReference type="OrthoDB" id="9804309at2"/>
<dbReference type="Proteomes" id="UP000184196">
    <property type="component" value="Unassembled WGS sequence"/>
</dbReference>
<dbReference type="EMBL" id="FQUW01000020">
    <property type="protein sequence ID" value="SHF26310.1"/>
    <property type="molecule type" value="Genomic_DNA"/>
</dbReference>
<dbReference type="AlphaFoldDB" id="A0A1M5A7Q8"/>